<gene>
    <name evidence="1" type="ORF">SCHCODRAFT_17634</name>
</gene>
<keyword evidence="2" id="KW-1185">Reference proteome</keyword>
<evidence type="ECO:0000313" key="1">
    <source>
        <dbReference type="EMBL" id="EFI92401.1"/>
    </source>
</evidence>
<evidence type="ECO:0000313" key="2">
    <source>
        <dbReference type="Proteomes" id="UP000007431"/>
    </source>
</evidence>
<proteinExistence type="predicted"/>
<accession>D8QIG5</accession>
<organism evidence="2">
    <name type="scientific">Schizophyllum commune (strain H4-8 / FGSC 9210)</name>
    <name type="common">Split gill fungus</name>
    <dbReference type="NCBI Taxonomy" id="578458"/>
    <lineage>
        <taxon>Eukaryota</taxon>
        <taxon>Fungi</taxon>
        <taxon>Dikarya</taxon>
        <taxon>Basidiomycota</taxon>
        <taxon>Agaricomycotina</taxon>
        <taxon>Agaricomycetes</taxon>
        <taxon>Agaricomycetidae</taxon>
        <taxon>Agaricales</taxon>
        <taxon>Schizophyllaceae</taxon>
        <taxon>Schizophyllum</taxon>
    </lineage>
</organism>
<dbReference type="EMBL" id="GL377313">
    <property type="protein sequence ID" value="EFI92401.1"/>
    <property type="molecule type" value="Genomic_DNA"/>
</dbReference>
<protein>
    <submittedName>
        <fullName evidence="1">Uncharacterized protein</fullName>
    </submittedName>
</protein>
<sequence>MTWVVPLNQRGEHSALAIDTVVGNSWTLMYHDHSSDLYGRPTQGYAKMMRHTVPTGQERWRQIYTFATSAHHTVFMAYLRHIQPDESKQNDADVVRAVEMSYVRLIRSDSEVMDDYGTIAQVQADYEERLFRSYAGEEVTNASDSDDSSN</sequence>
<dbReference type="HOGENOM" id="CLU_1741632_0_0_1"/>
<reference evidence="1 2" key="1">
    <citation type="journal article" date="2010" name="Nat. Biotechnol.">
        <title>Genome sequence of the model mushroom Schizophyllum commune.</title>
        <authorList>
            <person name="Ohm R.A."/>
            <person name="de Jong J.F."/>
            <person name="Lugones L.G."/>
            <person name="Aerts A."/>
            <person name="Kothe E."/>
            <person name="Stajich J.E."/>
            <person name="de Vries R.P."/>
            <person name="Record E."/>
            <person name="Levasseur A."/>
            <person name="Baker S.E."/>
            <person name="Bartholomew K.A."/>
            <person name="Coutinho P.M."/>
            <person name="Erdmann S."/>
            <person name="Fowler T.J."/>
            <person name="Gathman A.C."/>
            <person name="Lombard V."/>
            <person name="Henrissat B."/>
            <person name="Knabe N."/>
            <person name="Kuees U."/>
            <person name="Lilly W.W."/>
            <person name="Lindquist E."/>
            <person name="Lucas S."/>
            <person name="Magnuson J.K."/>
            <person name="Piumi F."/>
            <person name="Raudaskoski M."/>
            <person name="Salamov A."/>
            <person name="Schmutz J."/>
            <person name="Schwarze F.W.M.R."/>
            <person name="vanKuyk P.A."/>
            <person name="Horton J.S."/>
            <person name="Grigoriev I.V."/>
            <person name="Woesten H.A.B."/>
        </authorList>
    </citation>
    <scope>NUCLEOTIDE SEQUENCE [LARGE SCALE GENOMIC DNA]</scope>
    <source>
        <strain evidence="2">H4-8 / FGSC 9210</strain>
    </source>
</reference>
<name>D8QIG5_SCHCM</name>
<dbReference type="VEuPathDB" id="FungiDB:SCHCODRAFT_02642970"/>
<dbReference type="InParanoid" id="D8QIG5"/>
<dbReference type="Proteomes" id="UP000007431">
    <property type="component" value="Unassembled WGS sequence"/>
</dbReference>
<dbReference type="AlphaFoldDB" id="D8QIG5"/>